<dbReference type="InterPro" id="IPR036291">
    <property type="entry name" value="NAD(P)-bd_dom_sf"/>
</dbReference>
<keyword evidence="5" id="KW-0520">NAD</keyword>
<evidence type="ECO:0000259" key="8">
    <source>
        <dbReference type="Pfam" id="PF14833"/>
    </source>
</evidence>
<dbReference type="EMBL" id="SZZH01000006">
    <property type="protein sequence ID" value="TKV57099.1"/>
    <property type="molecule type" value="Genomic_DNA"/>
</dbReference>
<evidence type="ECO:0000256" key="6">
    <source>
        <dbReference type="PIRSR" id="PIRSR000103-1"/>
    </source>
</evidence>
<feature type="active site" evidence="6">
    <location>
        <position position="170"/>
    </location>
</feature>
<feature type="domain" description="6-phosphogluconate dehydrogenase NADP-binding" evidence="7">
    <location>
        <begin position="2"/>
        <end position="161"/>
    </location>
</feature>
<protein>
    <submittedName>
        <fullName evidence="9">3-hydroxyisobutyrate dehydrogenase</fullName>
        <ecNumber evidence="9">1.1.1.31</ecNumber>
    </submittedName>
</protein>
<evidence type="ECO:0000256" key="2">
    <source>
        <dbReference type="ARBA" id="ARBA00009080"/>
    </source>
</evidence>
<comment type="pathway">
    <text evidence="1">Amino-acid degradation.</text>
</comment>
<sequence length="307" mass="31344">MKVAWIGLGNMGTPMAANLVRAGHQVVGFDLVEGARARAAGLGVIVATGAAQAVADAEVVFTMLPAGRFVRSALLDPGGVLDHLAPGSVVVDSSTIDIATARELHEQVTARGFRFLDAPVSGGVFGAEAGKLTFMVGGSDETLALVADVIDAMAGRVFHAGGPGSGQSAKLANNMMLAINTAGLAEGAVLAQRLGLDARTFYDIATVSSGDSWPLRNWYPVPGVVETAAVNRDFDGGFAVTLMSKDLGLALQAGRETATDLPLAEQVMGQLASLIELGWGGKDTASLVKLVDGSLGPAASSDSEDNR</sequence>
<dbReference type="GO" id="GO:0009083">
    <property type="term" value="P:branched-chain amino acid catabolic process"/>
    <property type="evidence" value="ECO:0007669"/>
    <property type="project" value="UniProtKB-KW"/>
</dbReference>
<dbReference type="Gene3D" id="1.10.1040.10">
    <property type="entry name" value="N-(1-d-carboxylethyl)-l-norvaline Dehydrogenase, domain 2"/>
    <property type="match status" value="1"/>
</dbReference>
<feature type="domain" description="3-hydroxyisobutyrate dehydrogenase-like NAD-binding" evidence="8">
    <location>
        <begin position="164"/>
        <end position="290"/>
    </location>
</feature>
<dbReference type="GO" id="GO:0008442">
    <property type="term" value="F:3-hydroxyisobutyrate dehydrogenase activity"/>
    <property type="evidence" value="ECO:0007669"/>
    <property type="project" value="UniProtKB-EC"/>
</dbReference>
<dbReference type="PIRSF" id="PIRSF000103">
    <property type="entry name" value="HIBADH"/>
    <property type="match status" value="1"/>
</dbReference>
<evidence type="ECO:0000313" key="9">
    <source>
        <dbReference type="EMBL" id="TKV57099.1"/>
    </source>
</evidence>
<keyword evidence="10" id="KW-1185">Reference proteome</keyword>
<dbReference type="OrthoDB" id="3185659at2"/>
<keyword evidence="3" id="KW-0101">Branched-chain amino acid catabolism</keyword>
<evidence type="ECO:0000256" key="5">
    <source>
        <dbReference type="ARBA" id="ARBA00023027"/>
    </source>
</evidence>
<comment type="caution">
    <text evidence="9">The sequence shown here is derived from an EMBL/GenBank/DDBJ whole genome shotgun (WGS) entry which is preliminary data.</text>
</comment>
<dbReference type="EC" id="1.1.1.31" evidence="9"/>
<keyword evidence="4 9" id="KW-0560">Oxidoreductase</keyword>
<comment type="similarity">
    <text evidence="2">Belongs to the HIBADH-related family.</text>
</comment>
<dbReference type="PANTHER" id="PTHR22981:SF7">
    <property type="entry name" value="3-HYDROXYISOBUTYRATE DEHYDROGENASE, MITOCHONDRIAL"/>
    <property type="match status" value="1"/>
</dbReference>
<dbReference type="Pfam" id="PF03446">
    <property type="entry name" value="NAD_binding_2"/>
    <property type="match status" value="1"/>
</dbReference>
<dbReference type="Gene3D" id="3.40.50.720">
    <property type="entry name" value="NAD(P)-binding Rossmann-like Domain"/>
    <property type="match status" value="1"/>
</dbReference>
<dbReference type="SUPFAM" id="SSF51735">
    <property type="entry name" value="NAD(P)-binding Rossmann-fold domains"/>
    <property type="match status" value="1"/>
</dbReference>
<evidence type="ECO:0000259" key="7">
    <source>
        <dbReference type="Pfam" id="PF03446"/>
    </source>
</evidence>
<organism evidence="9 10">
    <name type="scientific">Nakamurella flava</name>
    <dbReference type="NCBI Taxonomy" id="2576308"/>
    <lineage>
        <taxon>Bacteria</taxon>
        <taxon>Bacillati</taxon>
        <taxon>Actinomycetota</taxon>
        <taxon>Actinomycetes</taxon>
        <taxon>Nakamurellales</taxon>
        <taxon>Nakamurellaceae</taxon>
        <taxon>Nakamurella</taxon>
    </lineage>
</organism>
<evidence type="ECO:0000256" key="1">
    <source>
        <dbReference type="ARBA" id="ARBA00005023"/>
    </source>
</evidence>
<dbReference type="GO" id="GO:0050661">
    <property type="term" value="F:NADP binding"/>
    <property type="evidence" value="ECO:0007669"/>
    <property type="project" value="InterPro"/>
</dbReference>
<gene>
    <name evidence="9" type="primary">mmsB</name>
    <name evidence="9" type="ORF">FDO65_20060</name>
</gene>
<reference evidence="9 10" key="1">
    <citation type="submission" date="2019-05" db="EMBL/GenBank/DDBJ databases">
        <title>Nakamurella sp. N5BH11, whole genome shotgun sequence.</title>
        <authorList>
            <person name="Tuo L."/>
        </authorList>
    </citation>
    <scope>NUCLEOTIDE SEQUENCE [LARGE SCALE GENOMIC DNA]</scope>
    <source>
        <strain evidence="9 10">N5BH11</strain>
    </source>
</reference>
<dbReference type="InterPro" id="IPR006115">
    <property type="entry name" value="6PGDH_NADP-bd"/>
</dbReference>
<evidence type="ECO:0000256" key="4">
    <source>
        <dbReference type="ARBA" id="ARBA00023002"/>
    </source>
</evidence>
<dbReference type="GO" id="GO:0051287">
    <property type="term" value="F:NAD binding"/>
    <property type="evidence" value="ECO:0007669"/>
    <property type="project" value="InterPro"/>
</dbReference>
<dbReference type="RefSeq" id="WP_137451485.1">
    <property type="nucleotide sequence ID" value="NZ_SZZH01000006.1"/>
</dbReference>
<evidence type="ECO:0000256" key="3">
    <source>
        <dbReference type="ARBA" id="ARBA00022456"/>
    </source>
</evidence>
<dbReference type="SUPFAM" id="SSF48179">
    <property type="entry name" value="6-phosphogluconate dehydrogenase C-terminal domain-like"/>
    <property type="match status" value="1"/>
</dbReference>
<dbReference type="InterPro" id="IPR029154">
    <property type="entry name" value="HIBADH-like_NADP-bd"/>
</dbReference>
<dbReference type="InterPro" id="IPR013328">
    <property type="entry name" value="6PGD_dom2"/>
</dbReference>
<dbReference type="NCBIfam" id="TIGR01692">
    <property type="entry name" value="HIBADH"/>
    <property type="match status" value="1"/>
</dbReference>
<dbReference type="InterPro" id="IPR008927">
    <property type="entry name" value="6-PGluconate_DH-like_C_sf"/>
</dbReference>
<accession>A0A4U6QB20</accession>
<dbReference type="PANTHER" id="PTHR22981">
    <property type="entry name" value="3-HYDROXYISOBUTYRATE DEHYDROGENASE-RELATED"/>
    <property type="match status" value="1"/>
</dbReference>
<dbReference type="AlphaFoldDB" id="A0A4U6QB20"/>
<name>A0A4U6QB20_9ACTN</name>
<evidence type="ECO:0000313" key="10">
    <source>
        <dbReference type="Proteomes" id="UP000306985"/>
    </source>
</evidence>
<dbReference type="InterPro" id="IPR011548">
    <property type="entry name" value="HIBADH"/>
</dbReference>
<proteinExistence type="inferred from homology"/>
<dbReference type="Pfam" id="PF14833">
    <property type="entry name" value="NAD_binding_11"/>
    <property type="match status" value="1"/>
</dbReference>
<dbReference type="Proteomes" id="UP000306985">
    <property type="component" value="Unassembled WGS sequence"/>
</dbReference>
<dbReference type="InterPro" id="IPR015815">
    <property type="entry name" value="HIBADH-related"/>
</dbReference>